<feature type="transmembrane region" description="Helical" evidence="1">
    <location>
        <begin position="87"/>
        <end position="107"/>
    </location>
</feature>
<gene>
    <name evidence="2" type="ORF">FD04_GL000634</name>
</gene>
<evidence type="ECO:0000256" key="1">
    <source>
        <dbReference type="SAM" id="Phobius"/>
    </source>
</evidence>
<accession>A0A0R1M1F0</accession>
<feature type="transmembrane region" description="Helical" evidence="1">
    <location>
        <begin position="113"/>
        <end position="132"/>
    </location>
</feature>
<organism evidence="2 3">
    <name type="scientific">Secundilactobacillus odoratitofui DSM 19909 = JCM 15043</name>
    <dbReference type="NCBI Taxonomy" id="1423776"/>
    <lineage>
        <taxon>Bacteria</taxon>
        <taxon>Bacillati</taxon>
        <taxon>Bacillota</taxon>
        <taxon>Bacilli</taxon>
        <taxon>Lactobacillales</taxon>
        <taxon>Lactobacillaceae</taxon>
        <taxon>Secundilactobacillus</taxon>
    </lineage>
</organism>
<evidence type="ECO:0008006" key="4">
    <source>
        <dbReference type="Google" id="ProtNLM"/>
    </source>
</evidence>
<dbReference type="Pfam" id="PF11457">
    <property type="entry name" value="DUF3021"/>
    <property type="match status" value="1"/>
</dbReference>
<dbReference type="PATRIC" id="fig|1423776.4.peg.637"/>
<dbReference type="AlphaFoldDB" id="A0A0R1M1F0"/>
<comment type="caution">
    <text evidence="2">The sequence shown here is derived from an EMBL/GenBank/DDBJ whole genome shotgun (WGS) entry which is preliminary data.</text>
</comment>
<keyword evidence="1" id="KW-1133">Transmembrane helix</keyword>
<protein>
    <recommendedName>
        <fullName evidence="4">Integral membrane protein</fullName>
    </recommendedName>
</protein>
<evidence type="ECO:0000313" key="3">
    <source>
        <dbReference type="Proteomes" id="UP000051160"/>
    </source>
</evidence>
<dbReference type="Proteomes" id="UP000051160">
    <property type="component" value="Unassembled WGS sequence"/>
</dbReference>
<dbReference type="RefSeq" id="WP_056947425.1">
    <property type="nucleotide sequence ID" value="NZ_AZEE01000027.1"/>
</dbReference>
<name>A0A0R1M1F0_9LACO</name>
<feature type="transmembrane region" description="Helical" evidence="1">
    <location>
        <begin position="9"/>
        <end position="31"/>
    </location>
</feature>
<reference evidence="2 3" key="1">
    <citation type="journal article" date="2015" name="Genome Announc.">
        <title>Expanding the biotechnology potential of lactobacilli through comparative genomics of 213 strains and associated genera.</title>
        <authorList>
            <person name="Sun Z."/>
            <person name="Harris H.M."/>
            <person name="McCann A."/>
            <person name="Guo C."/>
            <person name="Argimon S."/>
            <person name="Zhang W."/>
            <person name="Yang X."/>
            <person name="Jeffery I.B."/>
            <person name="Cooney J.C."/>
            <person name="Kagawa T.F."/>
            <person name="Liu W."/>
            <person name="Song Y."/>
            <person name="Salvetti E."/>
            <person name="Wrobel A."/>
            <person name="Rasinkangas P."/>
            <person name="Parkhill J."/>
            <person name="Rea M.C."/>
            <person name="O'Sullivan O."/>
            <person name="Ritari J."/>
            <person name="Douillard F.P."/>
            <person name="Paul Ross R."/>
            <person name="Yang R."/>
            <person name="Briner A.E."/>
            <person name="Felis G.E."/>
            <person name="de Vos W.M."/>
            <person name="Barrangou R."/>
            <person name="Klaenhammer T.R."/>
            <person name="Caufield P.W."/>
            <person name="Cui Y."/>
            <person name="Zhang H."/>
            <person name="O'Toole P.W."/>
        </authorList>
    </citation>
    <scope>NUCLEOTIDE SEQUENCE [LARGE SCALE GENOMIC DNA]</scope>
    <source>
        <strain evidence="2 3">DSM 19909</strain>
    </source>
</reference>
<feature type="transmembrane region" description="Helical" evidence="1">
    <location>
        <begin position="51"/>
        <end position="75"/>
    </location>
</feature>
<keyword evidence="1" id="KW-0472">Membrane</keyword>
<dbReference type="InterPro" id="IPR021560">
    <property type="entry name" value="DUF3021"/>
</dbReference>
<evidence type="ECO:0000313" key="2">
    <source>
        <dbReference type="EMBL" id="KRK98889.1"/>
    </source>
</evidence>
<keyword evidence="3" id="KW-1185">Reference proteome</keyword>
<proteinExistence type="predicted"/>
<dbReference type="EMBL" id="AZEE01000027">
    <property type="protein sequence ID" value="KRK98889.1"/>
    <property type="molecule type" value="Genomic_DNA"/>
</dbReference>
<keyword evidence="1" id="KW-0812">Transmembrane</keyword>
<dbReference type="STRING" id="1423776.FD04_GL000634"/>
<sequence length="156" mass="17406">MISKVINRLVFGGAIGVTVGFLIALGTSLAYQSDTFMPSSPAFVGRFSTNTQATLISAGLWALMGVTFSVGSFIFETAYWSITKQTAVHLVVTYALFTPLALLAGWFPLDHEWLVSFSIEFLVIYLIMWIIFMTIAKARVRKLNEAIKKDRESFYN</sequence>